<gene>
    <name evidence="7" type="primary">LOC103707579</name>
</gene>
<keyword evidence="2" id="KW-0449">Lipoprotein</keyword>
<dbReference type="GO" id="GO:0046872">
    <property type="term" value="F:metal ion binding"/>
    <property type="evidence" value="ECO:0007669"/>
    <property type="project" value="UniProtKB-KW"/>
</dbReference>
<dbReference type="AlphaFoldDB" id="A0A8B7C2L5"/>
<keyword evidence="2" id="KW-0636">Prenylation</keyword>
<dbReference type="Gene3D" id="3.30.70.100">
    <property type="match status" value="2"/>
</dbReference>
<dbReference type="PROSITE" id="PS50846">
    <property type="entry name" value="HMA_2"/>
    <property type="match status" value="2"/>
</dbReference>
<feature type="domain" description="HMA" evidence="5">
    <location>
        <begin position="32"/>
        <end position="96"/>
    </location>
</feature>
<accession>A0A8B7C2L5</accession>
<dbReference type="CDD" id="cd00371">
    <property type="entry name" value="HMA"/>
    <property type="match status" value="2"/>
</dbReference>
<keyword evidence="6" id="KW-1185">Reference proteome</keyword>
<name>A0A8B7C2L5_PHODC</name>
<comment type="similarity">
    <text evidence="3">Belongs to the HIPP family.</text>
</comment>
<evidence type="ECO:0000259" key="5">
    <source>
        <dbReference type="PROSITE" id="PS50846"/>
    </source>
</evidence>
<feature type="compositionally biased region" description="Basic and acidic residues" evidence="4">
    <location>
        <begin position="105"/>
        <end position="124"/>
    </location>
</feature>
<feature type="region of interest" description="Disordered" evidence="4">
    <location>
        <begin position="93"/>
        <end position="124"/>
    </location>
</feature>
<dbReference type="PANTHER" id="PTHR46195">
    <property type="entry name" value="HEAVY METAL-ASSOCIATED ISOPRENYLATED PLANT PROTEIN 7"/>
    <property type="match status" value="1"/>
</dbReference>
<evidence type="ECO:0000256" key="1">
    <source>
        <dbReference type="ARBA" id="ARBA00022723"/>
    </source>
</evidence>
<dbReference type="Proteomes" id="UP000228380">
    <property type="component" value="Unplaced"/>
</dbReference>
<sequence>MGEEQKEEKKMEEEEKKEEGTEEKKEEKEEEPPEIVLKVDMHCEACARKVERSLRRFEGVEEVKTDSMSRTVVVKGKGADPIKVCERIQKKTGKKVDLISPLPKPPEEEKKEEPPQEEKKEEPKAITVMLKVRMHCGKCAQVLQKRIKKMDGVESVVTDLPNDQIIVKGIIDPVKLVKNVYKRARRQASIVQDEEKKDEEKKEGEKKEEKEEEKGGGEKKEEEENTEDDKKIDAKKYEYWPSRFYVEYAYPPQIFSDENPNACTLM</sequence>
<feature type="region of interest" description="Disordered" evidence="4">
    <location>
        <begin position="1"/>
        <end position="35"/>
    </location>
</feature>
<evidence type="ECO:0000313" key="7">
    <source>
        <dbReference type="RefSeq" id="XP_008790335.2"/>
    </source>
</evidence>
<feature type="compositionally biased region" description="Basic and acidic residues" evidence="4">
    <location>
        <begin position="1"/>
        <end position="27"/>
    </location>
</feature>
<evidence type="ECO:0000313" key="6">
    <source>
        <dbReference type="Proteomes" id="UP000228380"/>
    </source>
</evidence>
<feature type="domain" description="HMA" evidence="5">
    <location>
        <begin position="125"/>
        <end position="189"/>
    </location>
</feature>
<dbReference type="KEGG" id="pda:103707579"/>
<organism evidence="6 7">
    <name type="scientific">Phoenix dactylifera</name>
    <name type="common">Date palm</name>
    <dbReference type="NCBI Taxonomy" id="42345"/>
    <lineage>
        <taxon>Eukaryota</taxon>
        <taxon>Viridiplantae</taxon>
        <taxon>Streptophyta</taxon>
        <taxon>Embryophyta</taxon>
        <taxon>Tracheophyta</taxon>
        <taxon>Spermatophyta</taxon>
        <taxon>Magnoliopsida</taxon>
        <taxon>Liliopsida</taxon>
        <taxon>Arecaceae</taxon>
        <taxon>Coryphoideae</taxon>
        <taxon>Phoeniceae</taxon>
        <taxon>Phoenix</taxon>
    </lineage>
</organism>
<evidence type="ECO:0000256" key="3">
    <source>
        <dbReference type="ARBA" id="ARBA00024045"/>
    </source>
</evidence>
<dbReference type="Pfam" id="PF00403">
    <property type="entry name" value="HMA"/>
    <property type="match status" value="2"/>
</dbReference>
<evidence type="ECO:0000256" key="2">
    <source>
        <dbReference type="ARBA" id="ARBA00023289"/>
    </source>
</evidence>
<dbReference type="OrthoDB" id="689350at2759"/>
<dbReference type="RefSeq" id="XP_008790335.2">
    <property type="nucleotide sequence ID" value="XM_008792113.4"/>
</dbReference>
<protein>
    <submittedName>
        <fullName evidence="7">Heavy metal-associated isoprenylated plant protein 7-like</fullName>
    </submittedName>
</protein>
<proteinExistence type="inferred from homology"/>
<dbReference type="SUPFAM" id="SSF55008">
    <property type="entry name" value="HMA, heavy metal-associated domain"/>
    <property type="match status" value="2"/>
</dbReference>
<evidence type="ECO:0000256" key="4">
    <source>
        <dbReference type="SAM" id="MobiDB-lite"/>
    </source>
</evidence>
<dbReference type="InterPro" id="IPR036163">
    <property type="entry name" value="HMA_dom_sf"/>
</dbReference>
<keyword evidence="1" id="KW-0479">Metal-binding</keyword>
<reference evidence="7" key="1">
    <citation type="submission" date="2025-08" db="UniProtKB">
        <authorList>
            <consortium name="RefSeq"/>
        </authorList>
    </citation>
    <scope>IDENTIFICATION</scope>
    <source>
        <tissue evidence="7">Young leaves</tissue>
    </source>
</reference>
<dbReference type="PANTHER" id="PTHR46195:SF10">
    <property type="entry name" value="HEAVY METAL-ASSOCIATED DOMAIN CONTAINING PROTEIN, EXPRESSED"/>
    <property type="match status" value="1"/>
</dbReference>
<feature type="region of interest" description="Disordered" evidence="4">
    <location>
        <begin position="187"/>
        <end position="232"/>
    </location>
</feature>
<dbReference type="InterPro" id="IPR006121">
    <property type="entry name" value="HMA_dom"/>
</dbReference>
<dbReference type="GeneID" id="103707579"/>
<feature type="compositionally biased region" description="Basic and acidic residues" evidence="4">
    <location>
        <begin position="193"/>
        <end position="232"/>
    </location>
</feature>
<dbReference type="InterPro" id="IPR044577">
    <property type="entry name" value="HIPP4/7/8/17/18/19"/>
</dbReference>